<dbReference type="EMBL" id="SLWO01000001">
    <property type="protein sequence ID" value="TCO31300.1"/>
    <property type="molecule type" value="Genomic_DNA"/>
</dbReference>
<comment type="caution">
    <text evidence="2">The sequence shown here is derived from an EMBL/GenBank/DDBJ whole genome shotgun (WGS) entry which is preliminary data.</text>
</comment>
<evidence type="ECO:0008006" key="5">
    <source>
        <dbReference type="Google" id="ProtNLM"/>
    </source>
</evidence>
<sequence length="107" mass="13307">MEIIVRYHPTVQKYFNELIEDLFYENYFLYKESAEEYITHLLWLVENRIDRKKHHLSHPSITQYGSFYASFYINPKTTWYFVFEKEDNRYLITHVFNNYSQEAINLF</sequence>
<gene>
    <name evidence="2" type="ORF">EV200_101749</name>
    <name evidence="1" type="ORF">GCM10011413_03210</name>
</gene>
<dbReference type="Proteomes" id="UP000295684">
    <property type="component" value="Unassembled WGS sequence"/>
</dbReference>
<dbReference type="AlphaFoldDB" id="A0A4R2HMC4"/>
<dbReference type="Proteomes" id="UP000622648">
    <property type="component" value="Unassembled WGS sequence"/>
</dbReference>
<protein>
    <recommendedName>
        <fullName evidence="5">Type II toxin-antitoxin system RelE/ParE family toxin</fullName>
    </recommendedName>
</protein>
<dbReference type="EMBL" id="BMJO01000001">
    <property type="protein sequence ID" value="GGE40735.1"/>
    <property type="molecule type" value="Genomic_DNA"/>
</dbReference>
<reference evidence="1" key="4">
    <citation type="submission" date="2024-05" db="EMBL/GenBank/DDBJ databases">
        <authorList>
            <person name="Sun Q."/>
            <person name="Zhou Y."/>
        </authorList>
    </citation>
    <scope>NUCLEOTIDE SEQUENCE</scope>
    <source>
        <strain evidence="1">CGMCC 1.15644</strain>
    </source>
</reference>
<keyword evidence="4" id="KW-1185">Reference proteome</keyword>
<reference evidence="1" key="1">
    <citation type="journal article" date="2014" name="Int. J. Syst. Evol. Microbiol.">
        <title>Complete genome of a new Firmicutes species belonging to the dominant human colonic microbiota ('Ruminococcus bicirculans') reveals two chromosomes and a selective capacity to utilize plant glucans.</title>
        <authorList>
            <consortium name="NISC Comparative Sequencing Program"/>
            <person name="Wegmann U."/>
            <person name="Louis P."/>
            <person name="Goesmann A."/>
            <person name="Henrissat B."/>
            <person name="Duncan S.H."/>
            <person name="Flint H.J."/>
        </authorList>
    </citation>
    <scope>NUCLEOTIDE SEQUENCE</scope>
    <source>
        <strain evidence="1">CGMCC 1.15644</strain>
    </source>
</reference>
<reference evidence="4" key="2">
    <citation type="journal article" date="2019" name="Int. J. Syst. Evol. Microbiol.">
        <title>The Global Catalogue of Microorganisms (GCM) 10K type strain sequencing project: providing services to taxonomists for standard genome sequencing and annotation.</title>
        <authorList>
            <consortium name="The Broad Institute Genomics Platform"/>
            <consortium name="The Broad Institute Genome Sequencing Center for Infectious Disease"/>
            <person name="Wu L."/>
            <person name="Ma J."/>
        </authorList>
    </citation>
    <scope>NUCLEOTIDE SEQUENCE [LARGE SCALE GENOMIC DNA]</scope>
    <source>
        <strain evidence="4">CGMCC 1.15644</strain>
    </source>
</reference>
<evidence type="ECO:0000313" key="4">
    <source>
        <dbReference type="Proteomes" id="UP000622648"/>
    </source>
</evidence>
<evidence type="ECO:0000313" key="3">
    <source>
        <dbReference type="Proteomes" id="UP000295684"/>
    </source>
</evidence>
<proteinExistence type="predicted"/>
<evidence type="ECO:0000313" key="2">
    <source>
        <dbReference type="EMBL" id="TCO31300.1"/>
    </source>
</evidence>
<reference evidence="2 3" key="3">
    <citation type="submission" date="2019-03" db="EMBL/GenBank/DDBJ databases">
        <title>Genomic Encyclopedia of Type Strains, Phase IV (KMG-IV): sequencing the most valuable type-strain genomes for metagenomic binning, comparative biology and taxonomic classification.</title>
        <authorList>
            <person name="Goeker M."/>
        </authorList>
    </citation>
    <scope>NUCLEOTIDE SEQUENCE [LARGE SCALE GENOMIC DNA]</scope>
    <source>
        <strain evidence="2 3">DSM 103236</strain>
    </source>
</reference>
<organism evidence="2 3">
    <name type="scientific">Pedobacter psychrotolerans</name>
    <dbReference type="NCBI Taxonomy" id="1843235"/>
    <lineage>
        <taxon>Bacteria</taxon>
        <taxon>Pseudomonadati</taxon>
        <taxon>Bacteroidota</taxon>
        <taxon>Sphingobacteriia</taxon>
        <taxon>Sphingobacteriales</taxon>
        <taxon>Sphingobacteriaceae</taxon>
        <taxon>Pedobacter</taxon>
    </lineage>
</organism>
<name>A0A4R2HMC4_9SPHI</name>
<evidence type="ECO:0000313" key="1">
    <source>
        <dbReference type="EMBL" id="GGE40735.1"/>
    </source>
</evidence>
<accession>A0A4R2HMC4</accession>